<evidence type="ECO:0000256" key="2">
    <source>
        <dbReference type="ARBA" id="ARBA00022475"/>
    </source>
</evidence>
<evidence type="ECO:0000313" key="8">
    <source>
        <dbReference type="Proteomes" id="UP001201463"/>
    </source>
</evidence>
<reference evidence="7 8" key="1">
    <citation type="submission" date="2021-12" db="EMBL/GenBank/DDBJ databases">
        <title>Genome seq of p7.</title>
        <authorList>
            <person name="Seo T."/>
        </authorList>
    </citation>
    <scope>NUCLEOTIDE SEQUENCE [LARGE SCALE GENOMIC DNA]</scope>
    <source>
        <strain evidence="7 8">P7</strain>
    </source>
</reference>
<name>A0ABS8X616_9BURK</name>
<dbReference type="RefSeq" id="WP_233388470.1">
    <property type="nucleotide sequence ID" value="NZ_JAJTWT010000001.1"/>
</dbReference>
<feature type="transmembrane region" description="Helical" evidence="6">
    <location>
        <begin position="179"/>
        <end position="203"/>
    </location>
</feature>
<dbReference type="NCBIfam" id="TIGR00765">
    <property type="entry name" value="yihY_not_rbn"/>
    <property type="match status" value="1"/>
</dbReference>
<dbReference type="Proteomes" id="UP001201463">
    <property type="component" value="Unassembled WGS sequence"/>
</dbReference>
<organism evidence="7 8">
    <name type="scientific">Pelomonas caseinilytica</name>
    <dbReference type="NCBI Taxonomy" id="2906763"/>
    <lineage>
        <taxon>Bacteria</taxon>
        <taxon>Pseudomonadati</taxon>
        <taxon>Pseudomonadota</taxon>
        <taxon>Betaproteobacteria</taxon>
        <taxon>Burkholderiales</taxon>
        <taxon>Sphaerotilaceae</taxon>
        <taxon>Roseateles</taxon>
    </lineage>
</organism>
<dbReference type="PIRSF" id="PIRSF035875">
    <property type="entry name" value="RNase_BN"/>
    <property type="match status" value="1"/>
</dbReference>
<dbReference type="PANTHER" id="PTHR30213">
    <property type="entry name" value="INNER MEMBRANE PROTEIN YHJD"/>
    <property type="match status" value="1"/>
</dbReference>
<evidence type="ECO:0000256" key="3">
    <source>
        <dbReference type="ARBA" id="ARBA00022692"/>
    </source>
</evidence>
<evidence type="ECO:0000256" key="4">
    <source>
        <dbReference type="ARBA" id="ARBA00022989"/>
    </source>
</evidence>
<dbReference type="PANTHER" id="PTHR30213:SF1">
    <property type="entry name" value="INNER MEMBRANE PROTEIN YHJD"/>
    <property type="match status" value="1"/>
</dbReference>
<feature type="transmembrane region" description="Helical" evidence="6">
    <location>
        <begin position="94"/>
        <end position="116"/>
    </location>
</feature>
<keyword evidence="2" id="KW-1003">Cell membrane</keyword>
<proteinExistence type="predicted"/>
<keyword evidence="5 6" id="KW-0472">Membrane</keyword>
<accession>A0ABS8X616</accession>
<protein>
    <submittedName>
        <fullName evidence="7">YihY/virulence factor BrkB family protein</fullName>
    </submittedName>
</protein>
<evidence type="ECO:0000313" key="7">
    <source>
        <dbReference type="EMBL" id="MCE4535781.1"/>
    </source>
</evidence>
<evidence type="ECO:0000256" key="6">
    <source>
        <dbReference type="SAM" id="Phobius"/>
    </source>
</evidence>
<keyword evidence="3 6" id="KW-0812">Transmembrane</keyword>
<feature type="transmembrane region" description="Helical" evidence="6">
    <location>
        <begin position="33"/>
        <end position="56"/>
    </location>
</feature>
<evidence type="ECO:0000256" key="1">
    <source>
        <dbReference type="ARBA" id="ARBA00004651"/>
    </source>
</evidence>
<dbReference type="EMBL" id="JAJTWT010000001">
    <property type="protein sequence ID" value="MCE4535781.1"/>
    <property type="molecule type" value="Genomic_DNA"/>
</dbReference>
<comment type="subcellular location">
    <subcellularLocation>
        <location evidence="1">Cell membrane</location>
        <topology evidence="1">Multi-pass membrane protein</topology>
    </subcellularLocation>
</comment>
<gene>
    <name evidence="7" type="ORF">LXT12_00710</name>
</gene>
<comment type="caution">
    <text evidence="7">The sequence shown here is derived from an EMBL/GenBank/DDBJ whole genome shotgun (WGS) entry which is preliminary data.</text>
</comment>
<keyword evidence="8" id="KW-1185">Reference proteome</keyword>
<dbReference type="Pfam" id="PF03631">
    <property type="entry name" value="Virul_fac_BrkB"/>
    <property type="match status" value="1"/>
</dbReference>
<feature type="transmembrane region" description="Helical" evidence="6">
    <location>
        <begin position="215"/>
        <end position="234"/>
    </location>
</feature>
<keyword evidence="4 6" id="KW-1133">Transmembrane helix</keyword>
<sequence>MHRLAPLQPLGRVLRLTVEGFLDDRGPRMGAALAYYTLFSLAPLLLIVVSVAGLVWGGEAVRGELVDQLQALLGRAAATTIEQMLRTVSWPAGGWLSTLLGLGLMLVGATTMLAELQDALDTIWRVPARPVQGWLNWLRARMLSFGLILGLSFLLLVSLLLDAMLSAAQAFWQPWFGDWLQIAGMVNTLVSQGLVVAVFALIFKWMPRARIAWRDVLLGALVTAGLFALGRYAIGTYLQRSGVVSGFGAAASVVAMLVWVYFSAQILLLGAEFTWAYARVLGSRQDTPAGSAAVGN</sequence>
<evidence type="ECO:0000256" key="5">
    <source>
        <dbReference type="ARBA" id="ARBA00023136"/>
    </source>
</evidence>
<feature type="transmembrane region" description="Helical" evidence="6">
    <location>
        <begin position="137"/>
        <end position="159"/>
    </location>
</feature>
<dbReference type="InterPro" id="IPR017039">
    <property type="entry name" value="Virul_fac_BrkB"/>
</dbReference>
<feature type="transmembrane region" description="Helical" evidence="6">
    <location>
        <begin position="246"/>
        <end position="269"/>
    </location>
</feature>